<dbReference type="Proteomes" id="UP000652219">
    <property type="component" value="Unassembled WGS sequence"/>
</dbReference>
<dbReference type="EMBL" id="WIGN01000068">
    <property type="protein sequence ID" value="KAF6811943.1"/>
    <property type="molecule type" value="Genomic_DNA"/>
</dbReference>
<sequence>MVADSHWDLAREVIARRRVMLEFAQMNPPRETPLADRLVLKDEYRKVYKATHAYYKEKEEIEKERIEKENIERSSSRVEDQAFTPQGRPQRAAAAKPINYDLFAKFEEIDELGRATEERCKRQKTEAQDNEMNTGNRPAQVAVQEAPVYDQQGPPSRQPTPAHSFSFGSAPSQQPPLFRQPTPANGAPAVPVAAVPNQQRVLPHKATPAPAVPFAAAVASYVPASQGAVANFKRAAQDVAGLILARENGFRQVIAAATMAMNPSGGGPGSAGSGPKSLREVTTEAEKVTEDLDAAVRRLGIAAIPIMALGDLVTPRLTDEQVRGVLKHLGEVEKRGDGA</sequence>
<reference evidence="2 3" key="1">
    <citation type="journal article" date="2020" name="Phytopathology">
        <title>Genome Sequence Resources of Colletotrichum truncatum, C. plurivorum, C. musicola, and C. sojae: Four Species Pathogenic to Soybean (Glycine max).</title>
        <authorList>
            <person name="Rogerio F."/>
            <person name="Boufleur T.R."/>
            <person name="Ciampi-Guillardi M."/>
            <person name="Sukno S.A."/>
            <person name="Thon M.R."/>
            <person name="Massola Junior N.S."/>
            <person name="Baroncelli R."/>
        </authorList>
    </citation>
    <scope>NUCLEOTIDE SEQUENCE [LARGE SCALE GENOMIC DNA]</scope>
    <source>
        <strain evidence="2 3">LFN0009</strain>
    </source>
</reference>
<keyword evidence="3" id="KW-1185">Reference proteome</keyword>
<evidence type="ECO:0000313" key="2">
    <source>
        <dbReference type="EMBL" id="KAF6811943.1"/>
    </source>
</evidence>
<feature type="compositionally biased region" description="Basic and acidic residues" evidence="1">
    <location>
        <begin position="69"/>
        <end position="80"/>
    </location>
</feature>
<evidence type="ECO:0000256" key="1">
    <source>
        <dbReference type="SAM" id="MobiDB-lite"/>
    </source>
</evidence>
<name>A0A8H6JFY9_9PEZI</name>
<feature type="region of interest" description="Disordered" evidence="1">
    <location>
        <begin position="117"/>
        <end position="190"/>
    </location>
</feature>
<protein>
    <submittedName>
        <fullName evidence="2">Uncharacterized protein</fullName>
    </submittedName>
</protein>
<dbReference type="AlphaFoldDB" id="A0A8H6JFY9"/>
<organism evidence="2 3">
    <name type="scientific">Colletotrichum sojae</name>
    <dbReference type="NCBI Taxonomy" id="2175907"/>
    <lineage>
        <taxon>Eukaryota</taxon>
        <taxon>Fungi</taxon>
        <taxon>Dikarya</taxon>
        <taxon>Ascomycota</taxon>
        <taxon>Pezizomycotina</taxon>
        <taxon>Sordariomycetes</taxon>
        <taxon>Hypocreomycetidae</taxon>
        <taxon>Glomerellales</taxon>
        <taxon>Glomerellaceae</taxon>
        <taxon>Colletotrichum</taxon>
        <taxon>Colletotrichum orchidearum species complex</taxon>
    </lineage>
</organism>
<feature type="compositionally biased region" description="Polar residues" evidence="1">
    <location>
        <begin position="153"/>
        <end position="172"/>
    </location>
</feature>
<gene>
    <name evidence="2" type="ORF">CSOJ01_05381</name>
</gene>
<comment type="caution">
    <text evidence="2">The sequence shown here is derived from an EMBL/GenBank/DDBJ whole genome shotgun (WGS) entry which is preliminary data.</text>
</comment>
<feature type="compositionally biased region" description="Basic and acidic residues" evidence="1">
    <location>
        <begin position="117"/>
        <end position="127"/>
    </location>
</feature>
<feature type="compositionally biased region" description="Low complexity" evidence="1">
    <location>
        <begin position="181"/>
        <end position="190"/>
    </location>
</feature>
<feature type="region of interest" description="Disordered" evidence="1">
    <location>
        <begin position="69"/>
        <end position="93"/>
    </location>
</feature>
<proteinExistence type="predicted"/>
<accession>A0A8H6JFY9</accession>
<evidence type="ECO:0000313" key="3">
    <source>
        <dbReference type="Proteomes" id="UP000652219"/>
    </source>
</evidence>